<feature type="compositionally biased region" description="Gly residues" evidence="1">
    <location>
        <begin position="133"/>
        <end position="143"/>
    </location>
</feature>
<gene>
    <name evidence="2" type="ORF">ALMOND_2B018510</name>
</gene>
<accession>A0A5E4FZ12</accession>
<feature type="region of interest" description="Disordered" evidence="1">
    <location>
        <begin position="123"/>
        <end position="143"/>
    </location>
</feature>
<feature type="compositionally biased region" description="Polar residues" evidence="1">
    <location>
        <begin position="71"/>
        <end position="95"/>
    </location>
</feature>
<evidence type="ECO:0000256" key="1">
    <source>
        <dbReference type="SAM" id="MobiDB-lite"/>
    </source>
</evidence>
<sequence length="143" mass="15614">MPPKFVSYRKTDSANQTEFSSYAEDANIIGSGFTGYRESGTGQKDSFKGYDQSANNPHSNFKSYGGDTSGVDGSSNYQSEANVGDDSFQSHARNSNSEKLKGGDERERLKEKWVLGTNVRIVEEEKKEEEEGWGGGDAGFGVD</sequence>
<dbReference type="PANTHER" id="PTHR31458">
    <property type="entry name" value="POLYGALACTURONASE 1 BETA-LIKE PROTEIN 2"/>
    <property type="match status" value="1"/>
</dbReference>
<dbReference type="Gramene" id="VVA32717">
    <property type="protein sequence ID" value="VVA32717"/>
    <property type="gene ID" value="Prudul26B018510"/>
</dbReference>
<dbReference type="InParanoid" id="A0A5E4FZ12"/>
<proteinExistence type="predicted"/>
<evidence type="ECO:0000313" key="2">
    <source>
        <dbReference type="EMBL" id="VVA32717.1"/>
    </source>
</evidence>
<reference evidence="3" key="1">
    <citation type="journal article" date="2020" name="Plant J.">
        <title>Transposons played a major role in the diversification between the closely related almond and peach genomes: results from the almond genome sequence.</title>
        <authorList>
            <person name="Alioto T."/>
            <person name="Alexiou K.G."/>
            <person name="Bardil A."/>
            <person name="Barteri F."/>
            <person name="Castanera R."/>
            <person name="Cruz F."/>
            <person name="Dhingra A."/>
            <person name="Duval H."/>
            <person name="Fernandez I Marti A."/>
            <person name="Frias L."/>
            <person name="Galan B."/>
            <person name="Garcia J.L."/>
            <person name="Howad W."/>
            <person name="Gomez-Garrido J."/>
            <person name="Gut M."/>
            <person name="Julca I."/>
            <person name="Morata J."/>
            <person name="Puigdomenech P."/>
            <person name="Ribeca P."/>
            <person name="Rubio Cabetas M.J."/>
            <person name="Vlasova A."/>
            <person name="Wirthensohn M."/>
            <person name="Garcia-Mas J."/>
            <person name="Gabaldon T."/>
            <person name="Casacuberta J.M."/>
            <person name="Arus P."/>
        </authorList>
    </citation>
    <scope>NUCLEOTIDE SEQUENCE [LARGE SCALE GENOMIC DNA]</scope>
    <source>
        <strain evidence="3">cv. Texas</strain>
    </source>
</reference>
<protein>
    <submittedName>
        <fullName evidence="2">PREDICTED: polygalacturonase</fullName>
    </submittedName>
</protein>
<name>A0A5E4FZ12_PRUDU</name>
<dbReference type="Proteomes" id="UP000327085">
    <property type="component" value="Chromosome 3"/>
</dbReference>
<dbReference type="EMBL" id="CABIKO010000259">
    <property type="protein sequence ID" value="VVA32717.1"/>
    <property type="molecule type" value="Genomic_DNA"/>
</dbReference>
<dbReference type="PANTHER" id="PTHR31458:SF9">
    <property type="entry name" value="POLYGALACTURONASE-1 NON-CATALYTIC SUBUNIT BETA"/>
    <property type="match status" value="1"/>
</dbReference>
<feature type="region of interest" description="Disordered" evidence="1">
    <location>
        <begin position="1"/>
        <end position="109"/>
    </location>
</feature>
<feature type="compositionally biased region" description="Basic and acidic residues" evidence="1">
    <location>
        <begin position="96"/>
        <end position="109"/>
    </location>
</feature>
<evidence type="ECO:0000313" key="3">
    <source>
        <dbReference type="Proteomes" id="UP000327085"/>
    </source>
</evidence>
<organism evidence="2 3">
    <name type="scientific">Prunus dulcis</name>
    <name type="common">Almond</name>
    <name type="synonym">Amygdalus dulcis</name>
    <dbReference type="NCBI Taxonomy" id="3755"/>
    <lineage>
        <taxon>Eukaryota</taxon>
        <taxon>Viridiplantae</taxon>
        <taxon>Streptophyta</taxon>
        <taxon>Embryophyta</taxon>
        <taxon>Tracheophyta</taxon>
        <taxon>Spermatophyta</taxon>
        <taxon>Magnoliopsida</taxon>
        <taxon>eudicotyledons</taxon>
        <taxon>Gunneridae</taxon>
        <taxon>Pentapetalae</taxon>
        <taxon>rosids</taxon>
        <taxon>fabids</taxon>
        <taxon>Rosales</taxon>
        <taxon>Rosaceae</taxon>
        <taxon>Amygdaloideae</taxon>
        <taxon>Amygdaleae</taxon>
        <taxon>Prunus</taxon>
    </lineage>
</organism>
<feature type="compositionally biased region" description="Polar residues" evidence="1">
    <location>
        <begin position="52"/>
        <end position="62"/>
    </location>
</feature>
<dbReference type="AlphaFoldDB" id="A0A5E4FZ12"/>
<dbReference type="InterPro" id="IPR051897">
    <property type="entry name" value="PG-associated_BURP"/>
</dbReference>